<dbReference type="Proteomes" id="UP000094385">
    <property type="component" value="Unassembled WGS sequence"/>
</dbReference>
<evidence type="ECO:0000256" key="1">
    <source>
        <dbReference type="ARBA" id="ARBA00008045"/>
    </source>
</evidence>
<dbReference type="InterPro" id="IPR009053">
    <property type="entry name" value="Prefoldin"/>
</dbReference>
<proteinExistence type="inferred from homology"/>
<dbReference type="CDD" id="cd23165">
    <property type="entry name" value="Prefoldin_4"/>
    <property type="match status" value="1"/>
</dbReference>
<keyword evidence="5" id="KW-0175">Coiled coil</keyword>
<dbReference type="Pfam" id="PF01920">
    <property type="entry name" value="Prefoldin_2"/>
    <property type="match status" value="1"/>
</dbReference>
<reference evidence="6 7" key="1">
    <citation type="journal article" date="2016" name="Proc. Natl. Acad. Sci. U.S.A.">
        <title>Comparative genomics of biotechnologically important yeasts.</title>
        <authorList>
            <person name="Riley R."/>
            <person name="Haridas S."/>
            <person name="Wolfe K.H."/>
            <person name="Lopes M.R."/>
            <person name="Hittinger C.T."/>
            <person name="Goeker M."/>
            <person name="Salamov A.A."/>
            <person name="Wisecaver J.H."/>
            <person name="Long T.M."/>
            <person name="Calvey C.H."/>
            <person name="Aerts A.L."/>
            <person name="Barry K.W."/>
            <person name="Choi C."/>
            <person name="Clum A."/>
            <person name="Coughlan A.Y."/>
            <person name="Deshpande S."/>
            <person name="Douglass A.P."/>
            <person name="Hanson S.J."/>
            <person name="Klenk H.-P."/>
            <person name="LaButti K.M."/>
            <person name="Lapidus A."/>
            <person name="Lindquist E.A."/>
            <person name="Lipzen A.M."/>
            <person name="Meier-Kolthoff J.P."/>
            <person name="Ohm R.A."/>
            <person name="Otillar R.P."/>
            <person name="Pangilinan J.L."/>
            <person name="Peng Y."/>
            <person name="Rokas A."/>
            <person name="Rosa C.A."/>
            <person name="Scheuner C."/>
            <person name="Sibirny A.A."/>
            <person name="Slot J.C."/>
            <person name="Stielow J.B."/>
            <person name="Sun H."/>
            <person name="Kurtzman C.P."/>
            <person name="Blackwell M."/>
            <person name="Grigoriev I.V."/>
            <person name="Jeffries T.W."/>
        </authorList>
    </citation>
    <scope>NUCLEOTIDE SEQUENCE [LARGE SCALE GENOMIC DNA]</scope>
    <source>
        <strain evidence="6 7">NRRL Y-11557</strain>
    </source>
</reference>
<keyword evidence="7" id="KW-1185">Reference proteome</keyword>
<dbReference type="AlphaFoldDB" id="A0A1E3PUL4"/>
<dbReference type="GO" id="GO:0051082">
    <property type="term" value="F:unfolded protein binding"/>
    <property type="evidence" value="ECO:0007669"/>
    <property type="project" value="InterPro"/>
</dbReference>
<dbReference type="GO" id="GO:0016272">
    <property type="term" value="C:prefoldin complex"/>
    <property type="evidence" value="ECO:0007669"/>
    <property type="project" value="UniProtKB-UniRule"/>
</dbReference>
<protein>
    <recommendedName>
        <fullName evidence="4">Prefoldin subunit 4</fullName>
    </recommendedName>
</protein>
<evidence type="ECO:0000256" key="4">
    <source>
        <dbReference type="PIRNR" id="PIRNR016477"/>
    </source>
</evidence>
<accession>A0A1E3PUL4</accession>
<dbReference type="OrthoDB" id="10250441at2759"/>
<dbReference type="PANTHER" id="PTHR21100">
    <property type="entry name" value="PREFOLDIN SUBUNIT 4"/>
    <property type="match status" value="1"/>
</dbReference>
<dbReference type="GO" id="GO:0005737">
    <property type="term" value="C:cytoplasm"/>
    <property type="evidence" value="ECO:0007669"/>
    <property type="project" value="TreeGrafter"/>
</dbReference>
<comment type="function">
    <text evidence="3 4">Binds specifically to cytosolic chaperonin (c-CPN) and transfers target proteins to it. Binds to nascent polypeptide chain and promotes folding in an environment in which there are many competing pathways for nonnative proteins.</text>
</comment>
<feature type="coiled-coil region" evidence="5">
    <location>
        <begin position="85"/>
        <end position="119"/>
    </location>
</feature>
<dbReference type="PANTHER" id="PTHR21100:SF9">
    <property type="entry name" value="PREFOLDIN SUBUNIT 4"/>
    <property type="match status" value="1"/>
</dbReference>
<dbReference type="EMBL" id="KV454305">
    <property type="protein sequence ID" value="ODQ69103.1"/>
    <property type="molecule type" value="Genomic_DNA"/>
</dbReference>
<dbReference type="PIRSF" id="PIRSF016477">
    <property type="entry name" value="Prefoldin_subunit_4"/>
    <property type="match status" value="1"/>
</dbReference>
<name>A0A1E3PUL4_LIPST</name>
<comment type="similarity">
    <text evidence="1 4">Belongs to the prefoldin subunit beta family.</text>
</comment>
<evidence type="ECO:0000256" key="3">
    <source>
        <dbReference type="ARBA" id="ARBA00024667"/>
    </source>
</evidence>
<dbReference type="SUPFAM" id="SSF46579">
    <property type="entry name" value="Prefoldin"/>
    <property type="match status" value="1"/>
</dbReference>
<dbReference type="FunFam" id="1.10.287.370:FF:000005">
    <property type="entry name" value="Prefoldin subunit 4"/>
    <property type="match status" value="1"/>
</dbReference>
<dbReference type="GO" id="GO:0006457">
    <property type="term" value="P:protein folding"/>
    <property type="evidence" value="ECO:0007669"/>
    <property type="project" value="UniProtKB-UniRule"/>
</dbReference>
<evidence type="ECO:0000313" key="6">
    <source>
        <dbReference type="EMBL" id="ODQ69103.1"/>
    </source>
</evidence>
<dbReference type="InterPro" id="IPR016661">
    <property type="entry name" value="PFDN4"/>
</dbReference>
<gene>
    <name evidence="6" type="ORF">LIPSTDRAFT_100896</name>
</gene>
<sequence>MSLQMLPPGQETPDVQVSWEDQQRINDFSKLNSRLSELEDQYRQKQDENEYLEDVGTEIELVDEDEVVQYKIGSTFYWLKQSEVVERLEKQTDIAAAELNDLEDKVRSIKDEMDELKRVLYKKFGNAINLER</sequence>
<evidence type="ECO:0000256" key="5">
    <source>
        <dbReference type="SAM" id="Coils"/>
    </source>
</evidence>
<keyword evidence="2 4" id="KW-0143">Chaperone</keyword>
<evidence type="ECO:0000313" key="7">
    <source>
        <dbReference type="Proteomes" id="UP000094385"/>
    </source>
</evidence>
<feature type="coiled-coil region" evidence="5">
    <location>
        <begin position="28"/>
        <end position="55"/>
    </location>
</feature>
<dbReference type="InterPro" id="IPR002777">
    <property type="entry name" value="PFD_beta-like"/>
</dbReference>
<evidence type="ECO:0000256" key="2">
    <source>
        <dbReference type="ARBA" id="ARBA00023186"/>
    </source>
</evidence>
<dbReference type="STRING" id="675824.A0A1E3PUL4"/>
<organism evidence="6 7">
    <name type="scientific">Lipomyces starkeyi NRRL Y-11557</name>
    <dbReference type="NCBI Taxonomy" id="675824"/>
    <lineage>
        <taxon>Eukaryota</taxon>
        <taxon>Fungi</taxon>
        <taxon>Dikarya</taxon>
        <taxon>Ascomycota</taxon>
        <taxon>Saccharomycotina</taxon>
        <taxon>Lipomycetes</taxon>
        <taxon>Lipomycetales</taxon>
        <taxon>Lipomycetaceae</taxon>
        <taxon>Lipomyces</taxon>
    </lineage>
</organism>
<dbReference type="Gene3D" id="1.10.287.370">
    <property type="match status" value="1"/>
</dbReference>
<comment type="subunit">
    <text evidence="4">Heterohexamer of two PFD-alpha type and four PFD-beta type subunits.</text>
</comment>